<dbReference type="PROSITE" id="PS51257">
    <property type="entry name" value="PROKAR_LIPOPROTEIN"/>
    <property type="match status" value="1"/>
</dbReference>
<gene>
    <name evidence="1" type="ORF">Q4521_13710</name>
</gene>
<evidence type="ECO:0000313" key="1">
    <source>
        <dbReference type="EMBL" id="MDO6423532.1"/>
    </source>
</evidence>
<accession>A0AAW7X9I8</accession>
<dbReference type="AlphaFoldDB" id="A0AAW7X9I8"/>
<reference evidence="1" key="1">
    <citation type="submission" date="2023-07" db="EMBL/GenBank/DDBJ databases">
        <title>Genome content predicts the carbon catabolic preferences of heterotrophic bacteria.</title>
        <authorList>
            <person name="Gralka M."/>
        </authorList>
    </citation>
    <scope>NUCLEOTIDE SEQUENCE</scope>
    <source>
        <strain evidence="1">I3M17_2</strain>
    </source>
</reference>
<organism evidence="1 2">
    <name type="scientific">Saccharophagus degradans</name>
    <dbReference type="NCBI Taxonomy" id="86304"/>
    <lineage>
        <taxon>Bacteria</taxon>
        <taxon>Pseudomonadati</taxon>
        <taxon>Pseudomonadota</taxon>
        <taxon>Gammaproteobacteria</taxon>
        <taxon>Cellvibrionales</taxon>
        <taxon>Cellvibrionaceae</taxon>
        <taxon>Saccharophagus</taxon>
    </lineage>
</organism>
<name>A0AAW7X9I8_9GAMM</name>
<sequence>MKLLKLVLLTCTATAITGCEMAYGTLQSDKKNSCYELPQPEYERCMAEASQSYEDYKKSTQQK</sequence>
<dbReference type="EMBL" id="JAUOPB010000010">
    <property type="protein sequence ID" value="MDO6423532.1"/>
    <property type="molecule type" value="Genomic_DNA"/>
</dbReference>
<dbReference type="RefSeq" id="WP_216063527.1">
    <property type="nucleotide sequence ID" value="NZ_CP123764.1"/>
</dbReference>
<evidence type="ECO:0000313" key="2">
    <source>
        <dbReference type="Proteomes" id="UP001169760"/>
    </source>
</evidence>
<proteinExistence type="predicted"/>
<evidence type="ECO:0008006" key="3">
    <source>
        <dbReference type="Google" id="ProtNLM"/>
    </source>
</evidence>
<protein>
    <recommendedName>
        <fullName evidence="3">Lipoprotein</fullName>
    </recommendedName>
</protein>
<comment type="caution">
    <text evidence="1">The sequence shown here is derived from an EMBL/GenBank/DDBJ whole genome shotgun (WGS) entry which is preliminary data.</text>
</comment>
<dbReference type="Proteomes" id="UP001169760">
    <property type="component" value="Unassembled WGS sequence"/>
</dbReference>